<keyword evidence="1" id="KW-0472">Membrane</keyword>
<feature type="transmembrane region" description="Helical" evidence="1">
    <location>
        <begin position="6"/>
        <end position="34"/>
    </location>
</feature>
<keyword evidence="1" id="KW-0812">Transmembrane</keyword>
<gene>
    <name evidence="3" type="ORF">ACEZDB_18600</name>
    <name evidence="2" type="ORF">ACEZDG_27060</name>
</gene>
<keyword evidence="1" id="KW-1133">Transmembrane helix</keyword>
<evidence type="ECO:0000313" key="2">
    <source>
        <dbReference type="EMBL" id="MFC1412930.1"/>
    </source>
</evidence>
<dbReference type="Proteomes" id="UP001592582">
    <property type="component" value="Unassembled WGS sequence"/>
</dbReference>
<evidence type="ECO:0000313" key="3">
    <source>
        <dbReference type="EMBL" id="MFC1432659.1"/>
    </source>
</evidence>
<evidence type="ECO:0000313" key="4">
    <source>
        <dbReference type="Proteomes" id="UP001592530"/>
    </source>
</evidence>
<evidence type="ECO:0000313" key="5">
    <source>
        <dbReference type="Proteomes" id="UP001592582"/>
    </source>
</evidence>
<dbReference type="Proteomes" id="UP001592530">
    <property type="component" value="Unassembled WGS sequence"/>
</dbReference>
<accession>A0ABV6VGP7</accession>
<name>A0ABV6VGP7_9ACTN</name>
<evidence type="ECO:0000256" key="1">
    <source>
        <dbReference type="SAM" id="Phobius"/>
    </source>
</evidence>
<sequence>MEVSEFIQYALGFLVQGSPGVDLVAVALGALLLMGGKGKSFGLLVLAIGLVLVFGGHLVIHITVPGGPAS</sequence>
<feature type="transmembrane region" description="Helical" evidence="1">
    <location>
        <begin position="41"/>
        <end position="64"/>
    </location>
</feature>
<dbReference type="EMBL" id="JBHEZY010000007">
    <property type="protein sequence ID" value="MFC1432659.1"/>
    <property type="molecule type" value="Genomic_DNA"/>
</dbReference>
<protein>
    <submittedName>
        <fullName evidence="2">Uncharacterized protein</fullName>
    </submittedName>
</protein>
<proteinExistence type="predicted"/>
<reference evidence="4 5" key="1">
    <citation type="submission" date="2024-09" db="EMBL/GenBank/DDBJ databases">
        <authorList>
            <person name="Lee S.D."/>
        </authorList>
    </citation>
    <scope>NUCLEOTIDE SEQUENCE [LARGE SCALE GENOMIC DNA]</scope>
    <source>
        <strain evidence="2 5">N1-1</strain>
        <strain evidence="3 4">N1-3</strain>
    </source>
</reference>
<organism evidence="2 5">
    <name type="scientific">Streptacidiphilus alkalitolerans</name>
    <dbReference type="NCBI Taxonomy" id="3342712"/>
    <lineage>
        <taxon>Bacteria</taxon>
        <taxon>Bacillati</taxon>
        <taxon>Actinomycetota</taxon>
        <taxon>Actinomycetes</taxon>
        <taxon>Kitasatosporales</taxon>
        <taxon>Streptomycetaceae</taxon>
        <taxon>Streptacidiphilus</taxon>
    </lineage>
</organism>
<dbReference type="EMBL" id="JBHEZX010000013">
    <property type="protein sequence ID" value="MFC1412930.1"/>
    <property type="molecule type" value="Genomic_DNA"/>
</dbReference>
<dbReference type="RefSeq" id="WP_380514080.1">
    <property type="nucleotide sequence ID" value="NZ_JBHEZX010000013.1"/>
</dbReference>
<keyword evidence="5" id="KW-1185">Reference proteome</keyword>
<comment type="caution">
    <text evidence="2">The sequence shown here is derived from an EMBL/GenBank/DDBJ whole genome shotgun (WGS) entry which is preliminary data.</text>
</comment>